<accession>A0A8S1K9Z6</accession>
<protein>
    <submittedName>
        <fullName evidence="1">Uncharacterized protein</fullName>
    </submittedName>
</protein>
<dbReference type="EMBL" id="CAJJDM010000014">
    <property type="protein sequence ID" value="CAD8051571.1"/>
    <property type="molecule type" value="Genomic_DNA"/>
</dbReference>
<evidence type="ECO:0000313" key="2">
    <source>
        <dbReference type="Proteomes" id="UP000688137"/>
    </source>
</evidence>
<sequence>MIIILLLFYVHAGHIYSGGLTIINPIATKASQFRLQFALENGIDADEYLKIQFPFPLNIGSIQAKLQTITTSSDGQFGDWDLGQLGEDNTINFEDLAEASSQGNTDNTYYFTFNQIIRPKTWYIIILYSNNPSVQTPGYKNPVKFWSVSSMHSQSIVYDENPAFAQMALQALPPQSLKLELSYESAKIGLSQLVTIIITPTISIGQKSQFIVEIDSNYQFLMMDELIECEISSGCSCTIISTNLMNIQCSIDMAKEKLSSTITTKIENSKILLSATQSTPITVYSVVGNAYLEYGIKKDQIKLTKLLLTVDIFLLWGVPMDDQLITLYKPVTGSVGYPFNSVKVQFLLNSPSPASEQLITITTGDADAVLQSSIAHNLGSDVKCYFRKTEQQIYCKHVTSLQENFNYFVSFKCAFTSTAASTQTNFARVTIKSVTRDTKPYKTYVLAGPTGKNLKVQTSQEFVDPAAQGLTNWGYNFVAFGDSTATFATAYSIANTRTVGLKLGSQRIIFYLKVLPNQMCQSSYSYCSAGQQPELFMKVLFNKGNIKFDETTIQLEQSSACTQCTSSLKQYNDNDVYLSMKCSKNYNSCTQLLNGGKGFGFVAEIQKYPSLYPSDTLLDFIVAFYQAPTGSTESMATLVSQQLIHGYVIGTDSKTLSASYVNYITAGSGIGTITGQNKGEKVPTFLRLLGQVTQSNQHVGIFVDGSVETVLIDSMQLQEENDDLGTSTTSKKLCSIDNCIWYGHRGSGTTHTYSDTYNNQRMILLKDFQGSTAFDLIVGLRNYGIKPESIVVGSLQLNVDTNGFDVVYAERIFGGAWFINNMAGGNTYYKSFGIQFPSSNWDNNNNWNSLLAAGNVVATYKINDITKIKPGSTIDLEISTVHTDPSNLVNLNGGQLWGSGFLMSNAQNFTPTIWKGGKCIKAQDIIFCPYDQIDYIEATGTLKGSFIVPTKWGGGTILSDFKYAFSSTAGNMVAFQNEIQSTQTDAFITSCTITDWVPIYPNSKVQEQSITFTTTLNYQFSLNQIFFVILELSALPNGLSIDSFCSLQNRNLFISCSVISSGNIIKFKSQIIDTDENSDYYLIQGSIQIVFYVSHSGLDTDQQSFQAKLTINTDTNIIEQCATDGALSFSDQILAKNLLLIDFQLENLYQNSKSGLQMKFQINNRVNLQYHQCMQLQLGFMASTNLQLLSAQNHRCLFYNDDGSLNHHWNSLKYDSSNKQLIFELKTLYYSSVQLYQIKCTNIKNPDGTNNEDLILVWAYYDASIDNKYTGLQSANIQYNTLNLISEKTYRTSPKLIKLLNVAGVGTYYQLQFTPSRTNMTYNDQIYIEFSAGQVVKPQHLYCSINDINVDCTMNKRRIIILPQQSFYTRMNPNKQYNISIGPIIQPKSLDGYGKIWIGSLLSNNKNVFSEQTYINDLPIQTTLPGLLSYLSVQFSQYISRINKVYLRVNFTAPIRTINFDKCIIIQLGEEFRIPQKRVNNLTIECRLYRMNDNSKTNFTNNCIFMGEELIKITLLYDPVNSRQQQQYQLEIRSLITPDLVSLNNLQQYFPYQVQFFITDLNLQTINFIAPPCIQYLPTQLNFVQQENQQQFQWYIYNKLDNSYQKLIPLIGQTQYPTFTIYKGVVEQDIFLFLGLNTQQTQFDRQVNISITQNIINIFGTNEIISNIYKYNNLGIDYIQLVDPNLEEDANKETYQITKLLTNTMTIEIGDFGYYLHISSKQDIGSGIYYLNFDREITDKRTTKKESIGVDTYTIIDYYSIIPTIALQIDTKKQCHIYVSISSDKIPLEGKSQPIHFQTTCIPTSELYIQPIVKDPIITPPPIIMSIKQRQQFYSGNPREQLNYYLQLEASSSGSIGDEISVKFQLSGQEANIFTIDSISLLVIKNSNTEELVINSSIDSNSTQVTVNCSMDGQLLWTICPKNTLTNTFNIQKNRQFIIADYSIDVNLYKYRLYQYLNPLNQYLQFYKQKENTVEPTYISSLYSRQILYGIIGEDKVNYMTSILKNSNKIIKLNKVEQDMQIQIACRNQYGKISSITTHDLSKSNNIITRNHSLIILQFQRQISINQVNNLICSIKELLLLNTHHVTDIQCQICNPNLLYYNKKSWSDVLSLNESYEGIINTTLLESNLNINYYFYLNNYLTSQNIDVITKTYQIINKLANDTTAIQQLAKKITNTTSDPEISYLLRSITIVNYTENSYSSVQNQITLSANMTQNQININITNNNKNTLVFIGIQKFISQLDFSSPINLRQGITGNGIKLEQFVILQNGETTYQFNVQPYNSSSFKYFLQWSSSPIQANCLSQQYQDTQLLILEYNQPEKSNAQFISILIFITYILQ</sequence>
<organism evidence="1 2">
    <name type="scientific">Paramecium primaurelia</name>
    <dbReference type="NCBI Taxonomy" id="5886"/>
    <lineage>
        <taxon>Eukaryota</taxon>
        <taxon>Sar</taxon>
        <taxon>Alveolata</taxon>
        <taxon>Ciliophora</taxon>
        <taxon>Intramacronucleata</taxon>
        <taxon>Oligohymenophorea</taxon>
        <taxon>Peniculida</taxon>
        <taxon>Parameciidae</taxon>
        <taxon>Paramecium</taxon>
    </lineage>
</organism>
<dbReference type="Proteomes" id="UP000688137">
    <property type="component" value="Unassembled WGS sequence"/>
</dbReference>
<dbReference type="OMA" id="CEISSGC"/>
<gene>
    <name evidence="1" type="ORF">PPRIM_AZ9-3.1.T0180189</name>
</gene>
<reference evidence="1" key="1">
    <citation type="submission" date="2021-01" db="EMBL/GenBank/DDBJ databases">
        <authorList>
            <consortium name="Genoscope - CEA"/>
            <person name="William W."/>
        </authorList>
    </citation>
    <scope>NUCLEOTIDE SEQUENCE</scope>
</reference>
<evidence type="ECO:0000313" key="1">
    <source>
        <dbReference type="EMBL" id="CAD8051571.1"/>
    </source>
</evidence>
<comment type="caution">
    <text evidence="1">The sequence shown here is derived from an EMBL/GenBank/DDBJ whole genome shotgun (WGS) entry which is preliminary data.</text>
</comment>
<keyword evidence="2" id="KW-1185">Reference proteome</keyword>
<name>A0A8S1K9Z6_PARPR</name>
<proteinExistence type="predicted"/>